<evidence type="ECO:0000256" key="1">
    <source>
        <dbReference type="ARBA" id="ARBA00004651"/>
    </source>
</evidence>
<evidence type="ECO:0000256" key="2">
    <source>
        <dbReference type="ARBA" id="ARBA00022692"/>
    </source>
</evidence>
<feature type="transmembrane region" description="Helical" evidence="5">
    <location>
        <begin position="143"/>
        <end position="165"/>
    </location>
</feature>
<keyword evidence="2 5" id="KW-0812">Transmembrane</keyword>
<dbReference type="GO" id="GO:0022857">
    <property type="term" value="F:transmembrane transporter activity"/>
    <property type="evidence" value="ECO:0007669"/>
    <property type="project" value="InterPro"/>
</dbReference>
<protein>
    <submittedName>
        <fullName evidence="7">Major Facilitator Superfamily protein</fullName>
    </submittedName>
</protein>
<dbReference type="InterPro" id="IPR020846">
    <property type="entry name" value="MFS_dom"/>
</dbReference>
<dbReference type="InterPro" id="IPR001958">
    <property type="entry name" value="Tet-R_TetA/multi-R_MdtG-like"/>
</dbReference>
<comment type="subcellular location">
    <subcellularLocation>
        <location evidence="1">Cell membrane</location>
        <topology evidence="1">Multi-pass membrane protein</topology>
    </subcellularLocation>
</comment>
<feature type="transmembrane region" description="Helical" evidence="5">
    <location>
        <begin position="111"/>
        <end position="131"/>
    </location>
</feature>
<feature type="transmembrane region" description="Helical" evidence="5">
    <location>
        <begin position="413"/>
        <end position="435"/>
    </location>
</feature>
<dbReference type="GO" id="GO:0005886">
    <property type="term" value="C:plasma membrane"/>
    <property type="evidence" value="ECO:0007669"/>
    <property type="project" value="UniProtKB-SubCell"/>
</dbReference>
<dbReference type="Proteomes" id="UP000199632">
    <property type="component" value="Unassembled WGS sequence"/>
</dbReference>
<evidence type="ECO:0000313" key="7">
    <source>
        <dbReference type="EMBL" id="SDZ60694.1"/>
    </source>
</evidence>
<dbReference type="AlphaFoldDB" id="A0A1H3UE30"/>
<organism evidence="7 8">
    <name type="scientific">Asanoa ishikariensis</name>
    <dbReference type="NCBI Taxonomy" id="137265"/>
    <lineage>
        <taxon>Bacteria</taxon>
        <taxon>Bacillati</taxon>
        <taxon>Actinomycetota</taxon>
        <taxon>Actinomycetes</taxon>
        <taxon>Micromonosporales</taxon>
        <taxon>Micromonosporaceae</taxon>
        <taxon>Asanoa</taxon>
    </lineage>
</organism>
<dbReference type="InterPro" id="IPR036259">
    <property type="entry name" value="MFS_trans_sf"/>
</dbReference>
<evidence type="ECO:0000256" key="3">
    <source>
        <dbReference type="ARBA" id="ARBA00022989"/>
    </source>
</evidence>
<sequence length="468" mass="47431">MTLTATPPAAAPARSTTSLVFVLLGLGAGTFAILQSLISPVLPVIRHDLGTTQAGVSWVLIAWLLSASVATPILGRIADLIGKHRALLIVLGAIAVGSLVSALAPNLGVLIVGRIIQGLGGAIFPIVFGIIRDEYPAHRVPRAIGAMSSVIAVGGGLGTVLAGPITAALGWRALFGIPLVLVVAVAALAWKFVPASPVRGGGRVNWPAAALLAGWLVALLLPVSIGARWGWLSAPTLGLFVVAAIAFTLWVLVETRSSNPVIDMRMMRHRPVWTTNLVALLFGAAMFSVITFLPQFIQTPKAAGYGFGSSVTVAGFLIFPMLVTMAVGGMISGPIHTVVGFRAQLAYGSAFLAAGAAGFALFNDAPWQVSSAAAVFGLGLGLAYAAMTSVIVHSVSPSATGAATGMNANIRNIGGAIGTAAVSALVTGTIAPNGLPTSTGYAVAFLTIAATAAVAVVLSLLIPGRRNA</sequence>
<dbReference type="OrthoDB" id="4484751at2"/>
<feature type="transmembrane region" description="Helical" evidence="5">
    <location>
        <begin position="171"/>
        <end position="192"/>
    </location>
</feature>
<dbReference type="EMBL" id="FNQB01000004">
    <property type="protein sequence ID" value="SDZ60694.1"/>
    <property type="molecule type" value="Genomic_DNA"/>
</dbReference>
<feature type="transmembrane region" description="Helical" evidence="5">
    <location>
        <begin position="204"/>
        <end position="225"/>
    </location>
</feature>
<dbReference type="PRINTS" id="PR01035">
    <property type="entry name" value="TCRTETA"/>
</dbReference>
<name>A0A1H3UE30_9ACTN</name>
<feature type="transmembrane region" description="Helical" evidence="5">
    <location>
        <begin position="441"/>
        <end position="462"/>
    </location>
</feature>
<dbReference type="STRING" id="137265.SAMN05421684_7093"/>
<dbReference type="PROSITE" id="PS50850">
    <property type="entry name" value="MFS"/>
    <property type="match status" value="1"/>
</dbReference>
<feature type="transmembrane region" description="Helical" evidence="5">
    <location>
        <begin position="369"/>
        <end position="392"/>
    </location>
</feature>
<accession>A0A1H3UE30</accession>
<evidence type="ECO:0000259" key="6">
    <source>
        <dbReference type="PROSITE" id="PS50850"/>
    </source>
</evidence>
<dbReference type="RefSeq" id="WP_090801765.1">
    <property type="nucleotide sequence ID" value="NZ_BOND01000005.1"/>
</dbReference>
<dbReference type="Gene3D" id="1.20.1250.20">
    <property type="entry name" value="MFS general substrate transporter like domains"/>
    <property type="match status" value="2"/>
</dbReference>
<evidence type="ECO:0000256" key="4">
    <source>
        <dbReference type="ARBA" id="ARBA00023136"/>
    </source>
</evidence>
<feature type="transmembrane region" description="Helical" evidence="5">
    <location>
        <begin position="54"/>
        <end position="74"/>
    </location>
</feature>
<dbReference type="PANTHER" id="PTHR23501:SF197">
    <property type="entry name" value="COMD"/>
    <property type="match status" value="1"/>
</dbReference>
<evidence type="ECO:0000256" key="5">
    <source>
        <dbReference type="SAM" id="Phobius"/>
    </source>
</evidence>
<gene>
    <name evidence="7" type="ORF">SAMN05421684_7093</name>
</gene>
<keyword evidence="8" id="KW-1185">Reference proteome</keyword>
<dbReference type="InterPro" id="IPR011701">
    <property type="entry name" value="MFS"/>
</dbReference>
<keyword evidence="3 5" id="KW-1133">Transmembrane helix</keyword>
<feature type="domain" description="Major facilitator superfamily (MFS) profile" evidence="6">
    <location>
        <begin position="20"/>
        <end position="467"/>
    </location>
</feature>
<feature type="transmembrane region" description="Helical" evidence="5">
    <location>
        <begin position="20"/>
        <end position="42"/>
    </location>
</feature>
<dbReference type="PANTHER" id="PTHR23501">
    <property type="entry name" value="MAJOR FACILITATOR SUPERFAMILY"/>
    <property type="match status" value="1"/>
</dbReference>
<feature type="transmembrane region" description="Helical" evidence="5">
    <location>
        <begin position="273"/>
        <end position="293"/>
    </location>
</feature>
<feature type="transmembrane region" description="Helical" evidence="5">
    <location>
        <begin position="231"/>
        <end position="253"/>
    </location>
</feature>
<reference evidence="8" key="1">
    <citation type="submission" date="2016-10" db="EMBL/GenBank/DDBJ databases">
        <authorList>
            <person name="Varghese N."/>
            <person name="Submissions S."/>
        </authorList>
    </citation>
    <scope>NUCLEOTIDE SEQUENCE [LARGE SCALE GENOMIC DNA]</scope>
    <source>
        <strain evidence="8">DSM 44718</strain>
    </source>
</reference>
<dbReference type="CDD" id="cd17504">
    <property type="entry name" value="MFS_MMR_MDR_like"/>
    <property type="match status" value="1"/>
</dbReference>
<dbReference type="Pfam" id="PF07690">
    <property type="entry name" value="MFS_1"/>
    <property type="match status" value="1"/>
</dbReference>
<keyword evidence="4 5" id="KW-0472">Membrane</keyword>
<evidence type="ECO:0000313" key="8">
    <source>
        <dbReference type="Proteomes" id="UP000199632"/>
    </source>
</evidence>
<dbReference type="SUPFAM" id="SSF103473">
    <property type="entry name" value="MFS general substrate transporter"/>
    <property type="match status" value="2"/>
</dbReference>
<feature type="transmembrane region" description="Helical" evidence="5">
    <location>
        <begin position="345"/>
        <end position="363"/>
    </location>
</feature>
<proteinExistence type="predicted"/>
<feature type="transmembrane region" description="Helical" evidence="5">
    <location>
        <begin position="313"/>
        <end position="333"/>
    </location>
</feature>
<feature type="transmembrane region" description="Helical" evidence="5">
    <location>
        <begin position="86"/>
        <end position="105"/>
    </location>
</feature>